<protein>
    <submittedName>
        <fullName evidence="1 3">Uncharacterized protein</fullName>
    </submittedName>
</protein>
<organism evidence="2 3">
    <name type="scientific">Heligmosomoides polygyrus</name>
    <name type="common">Parasitic roundworm</name>
    <dbReference type="NCBI Taxonomy" id="6339"/>
    <lineage>
        <taxon>Eukaryota</taxon>
        <taxon>Metazoa</taxon>
        <taxon>Ecdysozoa</taxon>
        <taxon>Nematoda</taxon>
        <taxon>Chromadorea</taxon>
        <taxon>Rhabditida</taxon>
        <taxon>Rhabditina</taxon>
        <taxon>Rhabditomorpha</taxon>
        <taxon>Strongyloidea</taxon>
        <taxon>Heligmosomidae</taxon>
        <taxon>Heligmosomoides</taxon>
    </lineage>
</organism>
<evidence type="ECO:0000313" key="1">
    <source>
        <dbReference type="EMBL" id="VDP45145.1"/>
    </source>
</evidence>
<dbReference type="WBParaSite" id="HPBE_0002445601-mRNA-1">
    <property type="protein sequence ID" value="HPBE_0002445601-mRNA-1"/>
    <property type="gene ID" value="HPBE_0002445601"/>
</dbReference>
<name>A0A183GP36_HELPZ</name>
<keyword evidence="2" id="KW-1185">Reference proteome</keyword>
<gene>
    <name evidence="1" type="ORF">HPBE_LOCUS24455</name>
</gene>
<reference evidence="1 2" key="1">
    <citation type="submission" date="2018-11" db="EMBL/GenBank/DDBJ databases">
        <authorList>
            <consortium name="Pathogen Informatics"/>
        </authorList>
    </citation>
    <scope>NUCLEOTIDE SEQUENCE [LARGE SCALE GENOMIC DNA]</scope>
</reference>
<dbReference type="Proteomes" id="UP000050761">
    <property type="component" value="Unassembled WGS sequence"/>
</dbReference>
<dbReference type="AlphaFoldDB" id="A0A183GP36"/>
<evidence type="ECO:0000313" key="2">
    <source>
        <dbReference type="Proteomes" id="UP000050761"/>
    </source>
</evidence>
<accession>A0A3P8EML3</accession>
<dbReference type="EMBL" id="UZAH01036378">
    <property type="protein sequence ID" value="VDP45145.1"/>
    <property type="molecule type" value="Genomic_DNA"/>
</dbReference>
<sequence>MVVFILLAEFGVPDVNDAPTREEKKIARRSEAILRDGAAASVDVETNENLGSDVSADDESDWNYCDDKGEKTRAAPRRMLFTLTPIFLSALRH</sequence>
<accession>A0A183GP36</accession>
<evidence type="ECO:0000313" key="3">
    <source>
        <dbReference type="WBParaSite" id="HPBE_0002445601-mRNA-1"/>
    </source>
</evidence>
<proteinExistence type="predicted"/>
<reference evidence="3" key="2">
    <citation type="submission" date="2019-09" db="UniProtKB">
        <authorList>
            <consortium name="WormBaseParasite"/>
        </authorList>
    </citation>
    <scope>IDENTIFICATION</scope>
</reference>